<dbReference type="GO" id="GO:0071978">
    <property type="term" value="P:bacterial-type flagellum-dependent swarming motility"/>
    <property type="evidence" value="ECO:0007669"/>
    <property type="project" value="TreeGrafter"/>
</dbReference>
<comment type="caution">
    <text evidence="12">The sequence shown here is derived from an EMBL/GenBank/DDBJ whole genome shotgun (WGS) entry which is preliminary data.</text>
</comment>
<dbReference type="InterPro" id="IPR001543">
    <property type="entry name" value="FliN-like_C"/>
</dbReference>
<evidence type="ECO:0000256" key="7">
    <source>
        <dbReference type="ARBA" id="ARBA00022779"/>
    </source>
</evidence>
<comment type="subcellular location">
    <subcellularLocation>
        <location evidence="1">Bacterial flagellum basal body</location>
    </subcellularLocation>
    <subcellularLocation>
        <location evidence="2">Cell membrane</location>
        <topology evidence="2">Peripheral membrane protein</topology>
    </subcellularLocation>
</comment>
<dbReference type="PANTHER" id="PTHR30034">
    <property type="entry name" value="FLAGELLAR MOTOR SWITCH PROTEIN FLIM"/>
    <property type="match status" value="1"/>
</dbReference>
<dbReference type="InterPro" id="IPR036429">
    <property type="entry name" value="SpoA-like_sf"/>
</dbReference>
<dbReference type="RefSeq" id="WP_184673869.1">
    <property type="nucleotide sequence ID" value="NZ_BAABAI010000028.1"/>
</dbReference>
<dbReference type="EMBL" id="JACHJS010000001">
    <property type="protein sequence ID" value="MBB4968373.1"/>
    <property type="molecule type" value="Genomic_DNA"/>
</dbReference>
<keyword evidence="12" id="KW-0966">Cell projection</keyword>
<evidence type="ECO:0000256" key="5">
    <source>
        <dbReference type="ARBA" id="ARBA00022475"/>
    </source>
</evidence>
<comment type="similarity">
    <text evidence="3">Belongs to the FliM family.</text>
</comment>
<gene>
    <name evidence="12" type="ORF">F4559_005732</name>
</gene>
<feature type="compositionally biased region" description="Polar residues" evidence="10">
    <location>
        <begin position="1"/>
        <end position="13"/>
    </location>
</feature>
<dbReference type="Gene3D" id="3.40.1550.10">
    <property type="entry name" value="CheC-like"/>
    <property type="match status" value="1"/>
</dbReference>
<dbReference type="SUPFAM" id="SSF101801">
    <property type="entry name" value="Surface presentation of antigens (SPOA)"/>
    <property type="match status" value="1"/>
</dbReference>
<keyword evidence="9" id="KW-0975">Bacterial flagellum</keyword>
<keyword evidence="12" id="KW-0969">Cilium</keyword>
<evidence type="ECO:0000256" key="3">
    <source>
        <dbReference type="ARBA" id="ARBA00011049"/>
    </source>
</evidence>
<protein>
    <recommendedName>
        <fullName evidence="4">Flagellar motor switch protein FliM</fullName>
    </recommendedName>
</protein>
<keyword evidence="13" id="KW-1185">Reference proteome</keyword>
<dbReference type="Pfam" id="PF01052">
    <property type="entry name" value="FliMN_C"/>
    <property type="match status" value="1"/>
</dbReference>
<dbReference type="GO" id="GO:0050918">
    <property type="term" value="P:positive chemotaxis"/>
    <property type="evidence" value="ECO:0007669"/>
    <property type="project" value="TreeGrafter"/>
</dbReference>
<dbReference type="GO" id="GO:0003774">
    <property type="term" value="F:cytoskeletal motor activity"/>
    <property type="evidence" value="ECO:0007669"/>
    <property type="project" value="InterPro"/>
</dbReference>
<dbReference type="GO" id="GO:0005886">
    <property type="term" value="C:plasma membrane"/>
    <property type="evidence" value="ECO:0007669"/>
    <property type="project" value="UniProtKB-SubCell"/>
</dbReference>
<feature type="domain" description="Flagellar motor switch protein FliN-like C-terminal" evidence="11">
    <location>
        <begin position="245"/>
        <end position="312"/>
    </location>
</feature>
<keyword evidence="7" id="KW-0283">Flagellar rotation</keyword>
<evidence type="ECO:0000256" key="1">
    <source>
        <dbReference type="ARBA" id="ARBA00004117"/>
    </source>
</evidence>
<keyword evidence="12" id="KW-0282">Flagellum</keyword>
<keyword evidence="5" id="KW-1003">Cell membrane</keyword>
<dbReference type="AlphaFoldDB" id="A0A7W7WZ33"/>
<dbReference type="Gene3D" id="2.30.330.10">
    <property type="entry name" value="SpoA-like"/>
    <property type="match status" value="1"/>
</dbReference>
<evidence type="ECO:0000313" key="13">
    <source>
        <dbReference type="Proteomes" id="UP000542674"/>
    </source>
</evidence>
<dbReference type="CDD" id="cd17908">
    <property type="entry name" value="FliM"/>
    <property type="match status" value="1"/>
</dbReference>
<evidence type="ECO:0000256" key="8">
    <source>
        <dbReference type="ARBA" id="ARBA00023136"/>
    </source>
</evidence>
<dbReference type="Proteomes" id="UP000542674">
    <property type="component" value="Unassembled WGS sequence"/>
</dbReference>
<name>A0A7W7WZ33_9PSEU</name>
<evidence type="ECO:0000259" key="11">
    <source>
        <dbReference type="Pfam" id="PF01052"/>
    </source>
</evidence>
<evidence type="ECO:0000313" key="12">
    <source>
        <dbReference type="EMBL" id="MBB4968373.1"/>
    </source>
</evidence>
<dbReference type="GO" id="GO:0009425">
    <property type="term" value="C:bacterial-type flagellum basal body"/>
    <property type="evidence" value="ECO:0007669"/>
    <property type="project" value="UniProtKB-SubCell"/>
</dbReference>
<dbReference type="PANTHER" id="PTHR30034:SF6">
    <property type="entry name" value="YOP PROTEINS TRANSLOCATION PROTEIN Q"/>
    <property type="match status" value="1"/>
</dbReference>
<dbReference type="InterPro" id="IPR028976">
    <property type="entry name" value="CheC-like_sf"/>
</dbReference>
<keyword evidence="8" id="KW-0472">Membrane</keyword>
<evidence type="ECO:0000256" key="2">
    <source>
        <dbReference type="ARBA" id="ARBA00004202"/>
    </source>
</evidence>
<dbReference type="PIRSF" id="PIRSF002888">
    <property type="entry name" value="FliM"/>
    <property type="match status" value="1"/>
</dbReference>
<dbReference type="InterPro" id="IPR001689">
    <property type="entry name" value="Flag_FliM"/>
</dbReference>
<organism evidence="12 13">
    <name type="scientific">Saccharothrix violaceirubra</name>
    <dbReference type="NCBI Taxonomy" id="413306"/>
    <lineage>
        <taxon>Bacteria</taxon>
        <taxon>Bacillati</taxon>
        <taxon>Actinomycetota</taxon>
        <taxon>Actinomycetes</taxon>
        <taxon>Pseudonocardiales</taxon>
        <taxon>Pseudonocardiaceae</taxon>
        <taxon>Saccharothrix</taxon>
    </lineage>
</organism>
<sequence>MSATPLTPGTPRSRSAKTAGLVTDGRASSTYDFLRPANLPREHLRILQIAYETFAHRLSVLLTSNLRVVCRVAMTGIEQVSTRTVLTEQTDDLIAVSIGLSPLSGAGVLVFPRELAMVWIDHMLGGTGGGEQPRRTLSDIETPLVRELLTDALAELGAAYAEFAAVDLVLGVLEYDPQLVAVGGPADALVKASFEIAVGTAASELTFSVPVQAVQPSLQRRLDSTAISAGEQAARAAARDLLTESLSDVPVEVAVRFSPARMRSEDLLDLRVGDVVSLDHPVDRPLVITTAGGIFGRAVPTARGTRLTCQVVATESEESRA</sequence>
<dbReference type="Pfam" id="PF02154">
    <property type="entry name" value="FliM"/>
    <property type="match status" value="1"/>
</dbReference>
<evidence type="ECO:0000256" key="6">
    <source>
        <dbReference type="ARBA" id="ARBA00022500"/>
    </source>
</evidence>
<evidence type="ECO:0000256" key="9">
    <source>
        <dbReference type="ARBA" id="ARBA00023143"/>
    </source>
</evidence>
<keyword evidence="6" id="KW-0145">Chemotaxis</keyword>
<dbReference type="SUPFAM" id="SSF103039">
    <property type="entry name" value="CheC-like"/>
    <property type="match status" value="1"/>
</dbReference>
<accession>A0A7W7WZ33</accession>
<feature type="region of interest" description="Disordered" evidence="10">
    <location>
        <begin position="1"/>
        <end position="21"/>
    </location>
</feature>
<evidence type="ECO:0000256" key="4">
    <source>
        <dbReference type="ARBA" id="ARBA00021898"/>
    </source>
</evidence>
<reference evidence="12 13" key="1">
    <citation type="submission" date="2020-08" db="EMBL/GenBank/DDBJ databases">
        <title>Sequencing the genomes of 1000 actinobacteria strains.</title>
        <authorList>
            <person name="Klenk H.-P."/>
        </authorList>
    </citation>
    <scope>NUCLEOTIDE SEQUENCE [LARGE SCALE GENOMIC DNA]</scope>
    <source>
        <strain evidence="12 13">DSM 45084</strain>
    </source>
</reference>
<evidence type="ECO:0000256" key="10">
    <source>
        <dbReference type="SAM" id="MobiDB-lite"/>
    </source>
</evidence>
<proteinExistence type="inferred from homology"/>